<dbReference type="PANTHER" id="PTHR30118:SF6">
    <property type="entry name" value="HTH-TYPE TRANSCRIPTIONAL REGULATOR LEUO"/>
    <property type="match status" value="1"/>
</dbReference>
<dbReference type="PANTHER" id="PTHR30118">
    <property type="entry name" value="HTH-TYPE TRANSCRIPTIONAL REGULATOR LEUO-RELATED"/>
    <property type="match status" value="1"/>
</dbReference>
<dbReference type="PROSITE" id="PS50931">
    <property type="entry name" value="HTH_LYSR"/>
    <property type="match status" value="1"/>
</dbReference>
<dbReference type="EMBL" id="JAGEMI010000001">
    <property type="protein sequence ID" value="MBO1862526.1"/>
    <property type="molecule type" value="Genomic_DNA"/>
</dbReference>
<dbReference type="Pfam" id="PF00126">
    <property type="entry name" value="HTH_1"/>
    <property type="match status" value="1"/>
</dbReference>
<comment type="caution">
    <text evidence="10">The sequence shown here is derived from an EMBL/GenBank/DDBJ whole genome shotgun (WGS) entry which is preliminary data.</text>
</comment>
<dbReference type="SUPFAM" id="SSF53850">
    <property type="entry name" value="Periplasmic binding protein-like II"/>
    <property type="match status" value="1"/>
</dbReference>
<keyword evidence="7" id="KW-0010">Activator</keyword>
<evidence type="ECO:0000313" key="10">
    <source>
        <dbReference type="EMBL" id="MBO1862526.1"/>
    </source>
</evidence>
<dbReference type="InterPro" id="IPR050389">
    <property type="entry name" value="LysR-type_TF"/>
</dbReference>
<evidence type="ECO:0000256" key="3">
    <source>
        <dbReference type="ARBA" id="ARBA00022458"/>
    </source>
</evidence>
<proteinExistence type="inferred from homology"/>
<gene>
    <name evidence="10" type="ORF">J4G43_16880</name>
</gene>
<comment type="similarity">
    <text evidence="2">Belongs to the LysR transcriptional regulatory family.</text>
</comment>
<evidence type="ECO:0000256" key="8">
    <source>
        <dbReference type="ARBA" id="ARBA00023163"/>
    </source>
</evidence>
<dbReference type="Gene3D" id="3.40.190.10">
    <property type="entry name" value="Periplasmic binding protein-like II"/>
    <property type="match status" value="2"/>
</dbReference>
<protein>
    <submittedName>
        <fullName evidence="10">LysR family transcriptional regulator</fullName>
    </submittedName>
</protein>
<comment type="function">
    <text evidence="1">NodD regulates the expression of the nodABCFE genes which encode other nodulation proteins. NodD is also a negative regulator of its own expression. Binds flavonoids as inducers.</text>
</comment>
<evidence type="ECO:0000256" key="6">
    <source>
        <dbReference type="ARBA" id="ARBA00023125"/>
    </source>
</evidence>
<evidence type="ECO:0000256" key="4">
    <source>
        <dbReference type="ARBA" id="ARBA00022491"/>
    </source>
</evidence>
<keyword evidence="4" id="KW-0678">Repressor</keyword>
<reference evidence="10" key="1">
    <citation type="submission" date="2021-03" db="EMBL/GenBank/DDBJ databases">
        <title>Whole Genome Sequence of Bradyrhizobium sp. Strain 144S4.</title>
        <authorList>
            <person name="Bromfield E.S.P."/>
            <person name="Cloutier S."/>
        </authorList>
    </citation>
    <scope>NUCLEOTIDE SEQUENCE [LARGE SCALE GENOMIC DNA]</scope>
    <source>
        <strain evidence="10">144S4</strain>
    </source>
</reference>
<sequence>MEVKLRLNNLDLNLLVALDHLIVTKSISQTAERMNLSQSAMSNALGRLRQYFDDPLLVRVGQKMELTVRAEILRPEIADVLTRIEAALAKKPDFDPKQASREFRLLVSDYSLHTIIPPVLELTAPFGDHIRFHFLRQTDRPNVYLERGEADLLLAPRIVCSPEHPSIKLFDDDYCYVAWRRGKYGREPLTRKAFAAAGHVRYLSSPTGGALDSVLLDQLGITRRTEISTFAFSSVPHLVVGTDRIAVVHRRTAQLWARHLSISVLELPFPMERFEQQMQWHHYRSRDPGIIWIRDIFKKAAAKMQKK</sequence>
<dbReference type="SUPFAM" id="SSF46785">
    <property type="entry name" value="Winged helix' DNA-binding domain"/>
    <property type="match status" value="1"/>
</dbReference>
<evidence type="ECO:0000259" key="9">
    <source>
        <dbReference type="PROSITE" id="PS50931"/>
    </source>
</evidence>
<keyword evidence="6" id="KW-0238">DNA-binding</keyword>
<name>A0A939S3M4_9BRAD</name>
<dbReference type="GO" id="GO:0003700">
    <property type="term" value="F:DNA-binding transcription factor activity"/>
    <property type="evidence" value="ECO:0007669"/>
    <property type="project" value="InterPro"/>
</dbReference>
<evidence type="ECO:0000256" key="1">
    <source>
        <dbReference type="ARBA" id="ARBA00003502"/>
    </source>
</evidence>
<dbReference type="InterPro" id="IPR036388">
    <property type="entry name" value="WH-like_DNA-bd_sf"/>
</dbReference>
<evidence type="ECO:0000256" key="5">
    <source>
        <dbReference type="ARBA" id="ARBA00023015"/>
    </source>
</evidence>
<dbReference type="InterPro" id="IPR005119">
    <property type="entry name" value="LysR_subst-bd"/>
</dbReference>
<dbReference type="InterPro" id="IPR036390">
    <property type="entry name" value="WH_DNA-bd_sf"/>
</dbReference>
<keyword evidence="5" id="KW-0805">Transcription regulation</keyword>
<feature type="domain" description="HTH lysR-type" evidence="9">
    <location>
        <begin position="10"/>
        <end position="67"/>
    </location>
</feature>
<dbReference type="InterPro" id="IPR000847">
    <property type="entry name" value="LysR_HTH_N"/>
</dbReference>
<dbReference type="GO" id="GO:0003677">
    <property type="term" value="F:DNA binding"/>
    <property type="evidence" value="ECO:0007669"/>
    <property type="project" value="UniProtKB-KW"/>
</dbReference>
<dbReference type="Gene3D" id="1.10.10.10">
    <property type="entry name" value="Winged helix-like DNA-binding domain superfamily/Winged helix DNA-binding domain"/>
    <property type="match status" value="1"/>
</dbReference>
<accession>A0A939S3M4</accession>
<keyword evidence="3" id="KW-0536">Nodulation</keyword>
<evidence type="ECO:0000256" key="2">
    <source>
        <dbReference type="ARBA" id="ARBA00009437"/>
    </source>
</evidence>
<dbReference type="AlphaFoldDB" id="A0A939S3M4"/>
<evidence type="ECO:0000256" key="7">
    <source>
        <dbReference type="ARBA" id="ARBA00023159"/>
    </source>
</evidence>
<keyword evidence="8" id="KW-0804">Transcription</keyword>
<organism evidence="10">
    <name type="scientific">Bradyrhizobium barranii subsp. barranii</name>
    <dbReference type="NCBI Taxonomy" id="2823807"/>
    <lineage>
        <taxon>Bacteria</taxon>
        <taxon>Pseudomonadati</taxon>
        <taxon>Pseudomonadota</taxon>
        <taxon>Alphaproteobacteria</taxon>
        <taxon>Hyphomicrobiales</taxon>
        <taxon>Nitrobacteraceae</taxon>
        <taxon>Bradyrhizobium</taxon>
        <taxon>Bradyrhizobium barranii</taxon>
    </lineage>
</organism>
<dbReference type="Pfam" id="PF03466">
    <property type="entry name" value="LysR_substrate"/>
    <property type="match status" value="1"/>
</dbReference>